<proteinExistence type="inferred from homology"/>
<dbReference type="GO" id="GO:0005737">
    <property type="term" value="C:cytoplasm"/>
    <property type="evidence" value="ECO:0007669"/>
    <property type="project" value="UniProtKB-SubCell"/>
</dbReference>
<keyword evidence="8 9" id="KW-0143">Chaperone</keyword>
<dbReference type="Pfam" id="PF06969">
    <property type="entry name" value="HemN_C"/>
    <property type="match status" value="1"/>
</dbReference>
<dbReference type="InterPro" id="IPR058240">
    <property type="entry name" value="rSAM_sf"/>
</dbReference>
<dbReference type="NCBIfam" id="TIGR00539">
    <property type="entry name" value="hemN_rel"/>
    <property type="match status" value="1"/>
</dbReference>
<dbReference type="InterPro" id="IPR034505">
    <property type="entry name" value="Coproporphyrinogen-III_oxidase"/>
</dbReference>
<dbReference type="InterPro" id="IPR010723">
    <property type="entry name" value="HemN_C"/>
</dbReference>
<dbReference type="SFLD" id="SFLDS00029">
    <property type="entry name" value="Radical_SAM"/>
    <property type="match status" value="1"/>
</dbReference>
<evidence type="ECO:0000256" key="7">
    <source>
        <dbReference type="ARBA" id="ARBA00023014"/>
    </source>
</evidence>
<dbReference type="AlphaFoldDB" id="A0A3E3EFH3"/>
<dbReference type="PANTHER" id="PTHR13932">
    <property type="entry name" value="COPROPORPHYRINIGEN III OXIDASE"/>
    <property type="match status" value="1"/>
</dbReference>
<comment type="similarity">
    <text evidence="1">Belongs to the anaerobic coproporphyrinogen-III oxidase family. HemW subfamily.</text>
</comment>
<keyword evidence="7 9" id="KW-0411">Iron-sulfur</keyword>
<dbReference type="SFLD" id="SFLDG01065">
    <property type="entry name" value="anaerobic_coproporphyrinogen-I"/>
    <property type="match status" value="1"/>
</dbReference>
<dbReference type="InterPro" id="IPR007197">
    <property type="entry name" value="rSAM"/>
</dbReference>
<organism evidence="11 12">
    <name type="scientific">Thomasclavelia ramosa</name>
    <dbReference type="NCBI Taxonomy" id="1547"/>
    <lineage>
        <taxon>Bacteria</taxon>
        <taxon>Bacillati</taxon>
        <taxon>Bacillota</taxon>
        <taxon>Erysipelotrichia</taxon>
        <taxon>Erysipelotrichales</taxon>
        <taxon>Coprobacillaceae</taxon>
        <taxon>Thomasclavelia</taxon>
    </lineage>
</organism>
<reference evidence="11 12" key="1">
    <citation type="submission" date="2018-08" db="EMBL/GenBank/DDBJ databases">
        <title>A genome reference for cultivated species of the human gut microbiota.</title>
        <authorList>
            <person name="Zou Y."/>
            <person name="Xue W."/>
            <person name="Luo G."/>
        </authorList>
    </citation>
    <scope>NUCLEOTIDE SEQUENCE [LARGE SCALE GENOMIC DNA]</scope>
    <source>
        <strain evidence="11 12">OM06-4</strain>
    </source>
</reference>
<dbReference type="SFLD" id="SFLDF00562">
    <property type="entry name" value="HemN-like__clustered_with_heat"/>
    <property type="match status" value="1"/>
</dbReference>
<dbReference type="PROSITE" id="PS51918">
    <property type="entry name" value="RADICAL_SAM"/>
    <property type="match status" value="1"/>
</dbReference>
<evidence type="ECO:0000313" key="12">
    <source>
        <dbReference type="Proteomes" id="UP000261032"/>
    </source>
</evidence>
<gene>
    <name evidence="11" type="primary">hemW</name>
    <name evidence="11" type="ORF">DXB93_03745</name>
</gene>
<evidence type="ECO:0000256" key="5">
    <source>
        <dbReference type="ARBA" id="ARBA00022723"/>
    </source>
</evidence>
<dbReference type="SUPFAM" id="SSF102114">
    <property type="entry name" value="Radical SAM enzymes"/>
    <property type="match status" value="1"/>
</dbReference>
<keyword evidence="5 9" id="KW-0479">Metal-binding</keyword>
<dbReference type="GO" id="GO:0051539">
    <property type="term" value="F:4 iron, 4 sulfur cluster binding"/>
    <property type="evidence" value="ECO:0007669"/>
    <property type="project" value="UniProtKB-UniRule"/>
</dbReference>
<dbReference type="PANTHER" id="PTHR13932:SF5">
    <property type="entry name" value="RADICAL S-ADENOSYL METHIONINE DOMAIN-CONTAINING PROTEIN 1, MITOCHONDRIAL"/>
    <property type="match status" value="1"/>
</dbReference>
<keyword evidence="6 9" id="KW-0408">Iron</keyword>
<evidence type="ECO:0000256" key="8">
    <source>
        <dbReference type="ARBA" id="ARBA00023186"/>
    </source>
</evidence>
<keyword evidence="9" id="KW-0963">Cytoplasm</keyword>
<dbReference type="Proteomes" id="UP000261032">
    <property type="component" value="Unassembled WGS sequence"/>
</dbReference>
<sequence>MVWLKNLVLKMKTNSLYLHIPFCEQICAYCDFCKVFYNEHQADDYLAVLKHELQALNITEPLKTIYIGGGTPSSLNDEQLEWLMDIIKPYISSETKEVSIEVNPESIDYYKLDILKRGGVSRLSIGVETFNDILLKKINRQHTSIQVERIIDYARKIGFNNISIDLMYGLPNQTITDIKNDLAKVRQLPIEHISYYSLILEDHTVLKNLNYQPLDEEVESKITQLIEESLEQIDFHKYEISNFAKTGYESLHNLAYWQYDNYYGIGVGASGKIDDCLIEHNRNLNAYLRRQNTITKMINSKEETMFNHLMMSLRLVKGLDLKEFEKRYGLRAVDVYQTAIDKHLKMKTLVIENDYLHATSESIKLLNEILIDFL</sequence>
<dbReference type="Pfam" id="PF04055">
    <property type="entry name" value="Radical_SAM"/>
    <property type="match status" value="1"/>
</dbReference>
<evidence type="ECO:0000256" key="2">
    <source>
        <dbReference type="ARBA" id="ARBA00017228"/>
    </source>
</evidence>
<evidence type="ECO:0000256" key="1">
    <source>
        <dbReference type="ARBA" id="ARBA00006100"/>
    </source>
</evidence>
<dbReference type="CDD" id="cd01335">
    <property type="entry name" value="Radical_SAM"/>
    <property type="match status" value="1"/>
</dbReference>
<evidence type="ECO:0000259" key="10">
    <source>
        <dbReference type="PROSITE" id="PS51918"/>
    </source>
</evidence>
<keyword evidence="3 9" id="KW-0349">Heme</keyword>
<dbReference type="InterPro" id="IPR004559">
    <property type="entry name" value="HemW-like"/>
</dbReference>
<dbReference type="GO" id="GO:0004109">
    <property type="term" value="F:coproporphyrinogen oxidase activity"/>
    <property type="evidence" value="ECO:0007669"/>
    <property type="project" value="InterPro"/>
</dbReference>
<dbReference type="InterPro" id="IPR013785">
    <property type="entry name" value="Aldolase_TIM"/>
</dbReference>
<dbReference type="SFLD" id="SFLDG01082">
    <property type="entry name" value="B12-binding_domain_containing"/>
    <property type="match status" value="1"/>
</dbReference>
<evidence type="ECO:0000256" key="3">
    <source>
        <dbReference type="ARBA" id="ARBA00022617"/>
    </source>
</evidence>
<accession>A0A3E3EFH3</accession>
<dbReference type="Gene3D" id="3.20.20.70">
    <property type="entry name" value="Aldolase class I"/>
    <property type="match status" value="1"/>
</dbReference>
<dbReference type="SFLD" id="SFLDF00288">
    <property type="entry name" value="HemN-like__clustered_with_nucl"/>
    <property type="match status" value="1"/>
</dbReference>
<keyword evidence="4 9" id="KW-0949">S-adenosyl-L-methionine</keyword>
<evidence type="ECO:0000256" key="6">
    <source>
        <dbReference type="ARBA" id="ARBA00023004"/>
    </source>
</evidence>
<comment type="function">
    <text evidence="9">Probably acts as a heme chaperone, transferring heme to an unknown acceptor. Binds one molecule of heme per monomer, possibly covalently. Binds 1 [4Fe-4S] cluster. The cluster is coordinated with 3 cysteines and an exchangeable S-adenosyl-L-methionine.</text>
</comment>
<comment type="subcellular location">
    <subcellularLocation>
        <location evidence="9">Cytoplasm</location>
    </subcellularLocation>
</comment>
<evidence type="ECO:0000256" key="9">
    <source>
        <dbReference type="RuleBase" id="RU364116"/>
    </source>
</evidence>
<evidence type="ECO:0000313" key="11">
    <source>
        <dbReference type="EMBL" id="RGD86633.1"/>
    </source>
</evidence>
<dbReference type="GO" id="GO:0006779">
    <property type="term" value="P:porphyrin-containing compound biosynthetic process"/>
    <property type="evidence" value="ECO:0007669"/>
    <property type="project" value="InterPro"/>
</dbReference>
<name>A0A3E3EFH3_9FIRM</name>
<keyword evidence="9" id="KW-0004">4Fe-4S</keyword>
<protein>
    <recommendedName>
        <fullName evidence="2 9">Heme chaperone HemW</fullName>
    </recommendedName>
</protein>
<dbReference type="GO" id="GO:0046872">
    <property type="term" value="F:metal ion binding"/>
    <property type="evidence" value="ECO:0007669"/>
    <property type="project" value="UniProtKB-UniRule"/>
</dbReference>
<dbReference type="EMBL" id="QUSL01000004">
    <property type="protein sequence ID" value="RGD86633.1"/>
    <property type="molecule type" value="Genomic_DNA"/>
</dbReference>
<feature type="domain" description="Radical SAM core" evidence="10">
    <location>
        <begin position="8"/>
        <end position="244"/>
    </location>
</feature>
<evidence type="ECO:0000256" key="4">
    <source>
        <dbReference type="ARBA" id="ARBA00022691"/>
    </source>
</evidence>
<comment type="caution">
    <text evidence="11">The sequence shown here is derived from an EMBL/GenBank/DDBJ whole genome shotgun (WGS) entry which is preliminary data.</text>
</comment>
<dbReference type="SMART" id="SM00729">
    <property type="entry name" value="Elp3"/>
    <property type="match status" value="1"/>
</dbReference>
<dbReference type="InterPro" id="IPR006638">
    <property type="entry name" value="Elp3/MiaA/NifB-like_rSAM"/>
</dbReference>